<proteinExistence type="predicted"/>
<accession>A0A195CUB8</accession>
<name>A0A195CUB8_9HYME</name>
<dbReference type="EMBL" id="KQ977279">
    <property type="protein sequence ID" value="KYN04273.1"/>
    <property type="molecule type" value="Genomic_DNA"/>
</dbReference>
<evidence type="ECO:0000313" key="3">
    <source>
        <dbReference type="Proteomes" id="UP000078542"/>
    </source>
</evidence>
<dbReference type="Proteomes" id="UP000078542">
    <property type="component" value="Unassembled WGS sequence"/>
</dbReference>
<evidence type="ECO:0000256" key="1">
    <source>
        <dbReference type="SAM" id="MobiDB-lite"/>
    </source>
</evidence>
<keyword evidence="3" id="KW-1185">Reference proteome</keyword>
<dbReference type="AlphaFoldDB" id="A0A195CUB8"/>
<organism evidence="2 3">
    <name type="scientific">Cyphomyrmex costatus</name>
    <dbReference type="NCBI Taxonomy" id="456900"/>
    <lineage>
        <taxon>Eukaryota</taxon>
        <taxon>Metazoa</taxon>
        <taxon>Ecdysozoa</taxon>
        <taxon>Arthropoda</taxon>
        <taxon>Hexapoda</taxon>
        <taxon>Insecta</taxon>
        <taxon>Pterygota</taxon>
        <taxon>Neoptera</taxon>
        <taxon>Endopterygota</taxon>
        <taxon>Hymenoptera</taxon>
        <taxon>Apocrita</taxon>
        <taxon>Aculeata</taxon>
        <taxon>Formicoidea</taxon>
        <taxon>Formicidae</taxon>
        <taxon>Myrmicinae</taxon>
        <taxon>Cyphomyrmex</taxon>
    </lineage>
</organism>
<feature type="compositionally biased region" description="Polar residues" evidence="1">
    <location>
        <begin position="1"/>
        <end position="11"/>
    </location>
</feature>
<gene>
    <name evidence="2" type="ORF">ALC62_05039</name>
</gene>
<evidence type="ECO:0000313" key="2">
    <source>
        <dbReference type="EMBL" id="KYN04273.1"/>
    </source>
</evidence>
<sequence length="107" mass="11646">LISSRTISADDSTAGPRLFDGKAGLNRSATRTAVTVRHEREQGDERFLTHAQHELRTVAAYGRMPDGDERENSTWSARAGGRRDETRVQLGASETVMARGGMGESTV</sequence>
<feature type="non-terminal residue" evidence="2">
    <location>
        <position position="1"/>
    </location>
</feature>
<feature type="region of interest" description="Disordered" evidence="1">
    <location>
        <begin position="62"/>
        <end position="86"/>
    </location>
</feature>
<feature type="region of interest" description="Disordered" evidence="1">
    <location>
        <begin position="1"/>
        <end position="23"/>
    </location>
</feature>
<protein>
    <submittedName>
        <fullName evidence="2">Uncharacterized protein</fullName>
    </submittedName>
</protein>
<reference evidence="2 3" key="1">
    <citation type="submission" date="2016-03" db="EMBL/GenBank/DDBJ databases">
        <title>Cyphomyrmex costatus WGS genome.</title>
        <authorList>
            <person name="Nygaard S."/>
            <person name="Hu H."/>
            <person name="Boomsma J."/>
            <person name="Zhang G."/>
        </authorList>
    </citation>
    <scope>NUCLEOTIDE SEQUENCE [LARGE SCALE GENOMIC DNA]</scope>
    <source>
        <strain evidence="2">MS0001</strain>
        <tissue evidence="2">Whole body</tissue>
    </source>
</reference>